<dbReference type="GO" id="GO:0006508">
    <property type="term" value="P:proteolysis"/>
    <property type="evidence" value="ECO:0007669"/>
    <property type="project" value="UniProtKB-KW"/>
</dbReference>
<accession>A0A3S9MV33</accession>
<feature type="domain" description="LD-carboxypeptidase C-terminal" evidence="8">
    <location>
        <begin position="173"/>
        <end position="288"/>
    </location>
</feature>
<feature type="active site" description="Charge relay system" evidence="6">
    <location>
        <position position="203"/>
    </location>
</feature>
<evidence type="ECO:0000313" key="9">
    <source>
        <dbReference type="EMBL" id="AZQ43031.1"/>
    </source>
</evidence>
<feature type="active site" description="Nucleophile" evidence="6">
    <location>
        <position position="111"/>
    </location>
</feature>
<dbReference type="InterPro" id="IPR029062">
    <property type="entry name" value="Class_I_gatase-like"/>
</dbReference>
<dbReference type="Gene3D" id="3.50.30.60">
    <property type="entry name" value="LD-carboxypeptidase A C-terminal domain-like"/>
    <property type="match status" value="1"/>
</dbReference>
<dbReference type="AlphaFoldDB" id="A0A3S9MV33"/>
<dbReference type="Pfam" id="PF02016">
    <property type="entry name" value="Peptidase_S66"/>
    <property type="match status" value="1"/>
</dbReference>
<dbReference type="PIRSF" id="PIRSF028757">
    <property type="entry name" value="LD-carboxypeptidase"/>
    <property type="match status" value="1"/>
</dbReference>
<protein>
    <submittedName>
        <fullName evidence="9">LD-carboxypeptidase</fullName>
    </submittedName>
</protein>
<dbReference type="InterPro" id="IPR040921">
    <property type="entry name" value="Peptidase_S66C"/>
</dbReference>
<dbReference type="SUPFAM" id="SSF141986">
    <property type="entry name" value="LD-carboxypeptidase A C-terminal domain-like"/>
    <property type="match status" value="1"/>
</dbReference>
<proteinExistence type="inferred from homology"/>
<keyword evidence="2 9" id="KW-0121">Carboxypeptidase</keyword>
<keyword evidence="3" id="KW-0645">Protease</keyword>
<name>A0A3S9MV33_9FLAO</name>
<dbReference type="InterPro" id="IPR027461">
    <property type="entry name" value="Carboxypeptidase_A_C_sf"/>
</dbReference>
<dbReference type="GO" id="GO:0004180">
    <property type="term" value="F:carboxypeptidase activity"/>
    <property type="evidence" value="ECO:0007669"/>
    <property type="project" value="UniProtKB-KW"/>
</dbReference>
<dbReference type="PANTHER" id="PTHR30237:SF2">
    <property type="entry name" value="MUREIN TETRAPEPTIDE CARBOXYPEPTIDASE"/>
    <property type="match status" value="1"/>
</dbReference>
<dbReference type="InterPro" id="IPR003507">
    <property type="entry name" value="S66_fam"/>
</dbReference>
<evidence type="ECO:0000256" key="1">
    <source>
        <dbReference type="ARBA" id="ARBA00010233"/>
    </source>
</evidence>
<feature type="active site" description="Charge relay system" evidence="6">
    <location>
        <position position="273"/>
    </location>
</feature>
<keyword evidence="5" id="KW-0720">Serine protease</keyword>
<organism evidence="9 10">
    <name type="scientific">Nonlabens ponticola</name>
    <dbReference type="NCBI Taxonomy" id="2496866"/>
    <lineage>
        <taxon>Bacteria</taxon>
        <taxon>Pseudomonadati</taxon>
        <taxon>Bacteroidota</taxon>
        <taxon>Flavobacteriia</taxon>
        <taxon>Flavobacteriales</taxon>
        <taxon>Flavobacteriaceae</taxon>
        <taxon>Nonlabens</taxon>
    </lineage>
</organism>
<dbReference type="InterPro" id="IPR027478">
    <property type="entry name" value="LdcA_N"/>
</dbReference>
<feature type="domain" description="LD-carboxypeptidase N-terminal" evidence="7">
    <location>
        <begin position="15"/>
        <end position="129"/>
    </location>
</feature>
<evidence type="ECO:0000256" key="6">
    <source>
        <dbReference type="PIRSR" id="PIRSR028757-1"/>
    </source>
</evidence>
<dbReference type="PANTHER" id="PTHR30237">
    <property type="entry name" value="MURAMOYLTETRAPEPTIDE CARBOXYPEPTIDASE"/>
    <property type="match status" value="1"/>
</dbReference>
<gene>
    <name evidence="9" type="ORF">EJ995_01835</name>
</gene>
<dbReference type="RefSeq" id="WP_126445042.1">
    <property type="nucleotide sequence ID" value="NZ_CP034549.1"/>
</dbReference>
<evidence type="ECO:0000256" key="2">
    <source>
        <dbReference type="ARBA" id="ARBA00022645"/>
    </source>
</evidence>
<evidence type="ECO:0000256" key="4">
    <source>
        <dbReference type="ARBA" id="ARBA00022801"/>
    </source>
</evidence>
<sequence length="299" mass="33421">MNYLPHKSPQPGSHIRILCTARGTSIEKLAPAIQWLEESGYRVSLGETVGKKHHQFGGTRQERLDDMNNALKDPDVDAIWVARGGYGSIQIVDDLNPELVKTSNTLLLGYSDVTVLHALWQQAGLQSIHTFMPQEWNEKPPQVLNSFLNTIKGKEQTYKLPNADQHAPAIIKAPVIGGNLSVLCSMIGSSTYPSHEDHILFMEDLDELLYHIDRLMTMLERAGKLKNLKVLLVGGMTDMRDHEIPFGKNARQIIEEHTAGVDFPVIFDFPAGHIVDNYSFTLGKMMQIEIGTDLITITQ</sequence>
<evidence type="ECO:0000259" key="8">
    <source>
        <dbReference type="Pfam" id="PF17676"/>
    </source>
</evidence>
<dbReference type="Proteomes" id="UP000279600">
    <property type="component" value="Chromosome"/>
</dbReference>
<evidence type="ECO:0000313" key="10">
    <source>
        <dbReference type="Proteomes" id="UP000279600"/>
    </source>
</evidence>
<reference evidence="9 10" key="1">
    <citation type="submission" date="2018-12" db="EMBL/GenBank/DDBJ databases">
        <title>Complete genome of Nonlabens sp. MJ115.</title>
        <authorList>
            <person name="Choi H.S."/>
            <person name="Jung J."/>
        </authorList>
    </citation>
    <scope>NUCLEOTIDE SEQUENCE [LARGE SCALE GENOMIC DNA]</scope>
    <source>
        <strain evidence="9 10">MJ115</strain>
    </source>
</reference>
<comment type="similarity">
    <text evidence="1">Belongs to the peptidase S66 family.</text>
</comment>
<keyword evidence="4" id="KW-0378">Hydrolase</keyword>
<dbReference type="OrthoDB" id="9807329at2"/>
<dbReference type="CDD" id="cd07025">
    <property type="entry name" value="Peptidase_S66"/>
    <property type="match status" value="1"/>
</dbReference>
<dbReference type="SUPFAM" id="SSF52317">
    <property type="entry name" value="Class I glutamine amidotransferase-like"/>
    <property type="match status" value="1"/>
</dbReference>
<dbReference type="GO" id="GO:0008236">
    <property type="term" value="F:serine-type peptidase activity"/>
    <property type="evidence" value="ECO:0007669"/>
    <property type="project" value="UniProtKB-KW"/>
</dbReference>
<dbReference type="KEGG" id="noj:EJ995_01835"/>
<dbReference type="Gene3D" id="3.40.50.10740">
    <property type="entry name" value="Class I glutamine amidotransferase-like"/>
    <property type="match status" value="1"/>
</dbReference>
<evidence type="ECO:0000259" key="7">
    <source>
        <dbReference type="Pfam" id="PF02016"/>
    </source>
</evidence>
<dbReference type="EMBL" id="CP034549">
    <property type="protein sequence ID" value="AZQ43031.1"/>
    <property type="molecule type" value="Genomic_DNA"/>
</dbReference>
<evidence type="ECO:0000256" key="3">
    <source>
        <dbReference type="ARBA" id="ARBA00022670"/>
    </source>
</evidence>
<dbReference type="Pfam" id="PF17676">
    <property type="entry name" value="Peptidase_S66C"/>
    <property type="match status" value="1"/>
</dbReference>
<dbReference type="InterPro" id="IPR040449">
    <property type="entry name" value="Peptidase_S66_N"/>
</dbReference>
<evidence type="ECO:0000256" key="5">
    <source>
        <dbReference type="ARBA" id="ARBA00022825"/>
    </source>
</evidence>
<keyword evidence="10" id="KW-1185">Reference proteome</keyword>